<sequence length="2421" mass="269918">MADSIQSSSPVPPTSDTPKVVKLTATQSLHGDFLEQASPQWLIDATPARKQALKEAGTVAPAWLQNASPEQRSAVTTSLLASFTAQTQLDKTMATFQDINDFARPLLLNALKDQYQVQVDVDKTLLCLRRPLAVGVIEIEVSSFQFLKLSMLEAALHNVEAYECKEGAYHKTSGFIEATDKPDTYHSVAVNVSVSQFLTLCRNLDIGAQYQAYLQGFFYPEEAAAQITLREHFIASQKAAVKAAAEQALVTGDIEPADHRMILSVINGEIHPRLGDKQVWFRTLSLMKLRMTGCMAFVICKKYTYPDELILYIPQDPVRPLKRYRWSQMADEFKRLFTARDSATPADAKPTPYQVFFSRFVPYEKRAYYFSQFTQKAADSPTDIWRSPWKKILDFTTPHFITGIKELPPEAPAKLEPKSDPYLAPSTLQRRGHGIWAANIDPWKYFYEQHREQVIADARAHAVPTADVDARARDEKLAHLLEVGMLGLNMVSMFVPVLGEVMMVVMAGQLLYETLEGSIEWAEGDLQAAKAHLIDVAENLAQIAVMAGVGATVSQFRAAKPEPVIESLSPVTLPNGETRLWRPDLSGYESTVSLDASSGPNALGQHKLDGKTYIRQAKKVYEQVFDESIKKWRIKYPARAEVYQPILESNGRGAWRHSLERPLEWDRLTLLRRMGHETEAFSDTELIKVADVSGVSDSALRKMHMDLAPPPPELLDAMRLFKADAGAEQVIEQLRGTRPIDERYLYTLPLVAEMPRWPKARVLEVFEGPGLWGESVKYGAGRLPKGTTAKAPIRISRRDVMGGELSEHILVALDEQEIVKLLGAEGARVRESRLAEFTRQIADYAQTRKPAIFDSLYAGTEPVDAQVRLLQRTCPGLSETAGLETLAHASPDDLKRLEATRRVPLSMLEEARWYARQGRQTRAYAGLRSETMASANSRRLALHTLEKLPGWPDTLRLEVREGSDSGALLDSIGSDTARDKRYLVKKGPRFQAFNERGEQLNSLPAEGDNFYASLMHAMPDDARRGLGVPQVSQSALLQEKIIEFADLYRSEAPQLLEPKRKPFKPPVRVNETLVGYYASGRAPGQSANLESRAQHLYGLSDTQASDYILRLQATGKTNKEIFNHLENRRREYTELVSTLDEWVGPQGSTPSDTAAYRYRTQVANQLKEAWRREPLAGTVSNADCLHIVVDEHLPPLTIDYSHIRELGLVGQRMNDAGTEAFLARFPNVQTLSIGDTAQLWGAPLTGARSSLTTVPPAVTKMTRLKTLKFSTAAEPLAPGFSSALNSLTSLEALHIDYRGFSSAALNGLDLSALVQLKQLHIDASYGLSQWPINVENLPRLERLDLSRTAIGGLPATLYSGHEQLWAGLSMDWSRFSRKTFKPAYEYVRNYQGEQGHLVDLHQMVNGYTKGQLQSLILNSSLANALREKIMVSAQTPEARFDAIEDLSERYDDIFASFYYPSAETAQHYRVRSASWQSGPNAHVISALETNWWGAVGERYGIPSQTSVFELPAPGGQMMPPSLPVSSVELPELPAASFAHVRTLRMRWLGETTEQTRGFTRAFSETQTLDLSANGLTEIPINAGDLPALTRLNLFNNRLAMPAFQAQLNDFNSLELLDLSYNSNPLTGLDVSALTKLSALNLRGTKLQAWPTGAERLPQLAWLDLRDNQLTSLPTQVLANDALLMKTHLAGNQLSPIGEVELESARQRVEAAQGLPQGALARFEQHAEPAVFPPQETGLSLARYLLPMPGQIAVPEGAAGFVSRLQRLTPAVTEENALQWFEQLRQVGVSDPDIDTLLTTWHQQYETLTRQTNGWLYNPDLLGTDMSLVADQRRLAALKIVECWQTGVSAEAGYELSLHGLQVNNLPELTVQFSHVHTLDLTGVQFSATGADGFLNCFPALRKLGLSGNQLTAVPEAVERMTELETLDLAANAISDPQPLYRQLSGTRLRRLDLRANELSEFSTLDFGQLESLDLSYNRLSRFPRGALTATHLRTLNLCGNRIEILPAPLLDGLHEDLVRGTDLSENETLTLETFEEMRDYSNRHQGAAVMGWSRRDIDGWIRGFESDESGPDSNGGDDDDDDDDDDAPVRGPDVEAVLQPLEPILDPQGDTAEAVLTSWLAHSPADLVASRRQLWLQLAQEPGHERFFHLIERLRDTDEYRFSVADLTRRVWDVIEVAADNAQMREVLFVSSETHGTCADGRILTFSSMEVLVFEAQILRDVPTQNLTLRGQRLLDLSRQLFRLDQVDALAERKAVGRDRAEVRLAYRVGMTGGWPDGLELPGQPKHIAFIRPISGTVLANARSQVLRAQASNAFYESLVARDYWNNYLRERYPDEFQALQRDAARRHEAVEDEHADRVQGTESQERYNEALNRLVIEDASARIRLLLELSRREAPQPSTRAVGTAPSKPESPQPGPSSRQ</sequence>
<evidence type="ECO:0000256" key="5">
    <source>
        <dbReference type="ARBA" id="ARBA00023026"/>
    </source>
</evidence>
<dbReference type="PANTHER" id="PTHR48051">
    <property type="match status" value="1"/>
</dbReference>
<name>A0A1G9ZTD6_9PSED</name>
<dbReference type="SMART" id="SM00369">
    <property type="entry name" value="LRR_TYP"/>
    <property type="match status" value="7"/>
</dbReference>
<keyword evidence="5" id="KW-0843">Virulence</keyword>
<dbReference type="Gene3D" id="3.80.10.10">
    <property type="entry name" value="Ribonuclease Inhibitor"/>
    <property type="match status" value="3"/>
</dbReference>
<protein>
    <recommendedName>
        <fullName evidence="2">RING-type E3 ubiquitin transferase</fullName>
        <ecNumber evidence="2">2.3.2.27</ecNumber>
    </recommendedName>
</protein>
<evidence type="ECO:0000256" key="2">
    <source>
        <dbReference type="ARBA" id="ARBA00012483"/>
    </source>
</evidence>
<dbReference type="EMBL" id="JXDI01000001">
    <property type="protein sequence ID" value="KAF2411412.1"/>
    <property type="molecule type" value="Genomic_DNA"/>
</dbReference>
<dbReference type="SUPFAM" id="SSF52058">
    <property type="entry name" value="L domain-like"/>
    <property type="match status" value="3"/>
</dbReference>
<organism evidence="10 11">
    <name type="scientific">Pseudomonas antarctica</name>
    <dbReference type="NCBI Taxonomy" id="219572"/>
    <lineage>
        <taxon>Bacteria</taxon>
        <taxon>Pseudomonadati</taxon>
        <taxon>Pseudomonadota</taxon>
        <taxon>Gammaproteobacteria</taxon>
        <taxon>Pseudomonadales</taxon>
        <taxon>Pseudomonadaceae</taxon>
        <taxon>Pseudomonas</taxon>
    </lineage>
</organism>
<keyword evidence="4" id="KW-0677">Repeat</keyword>
<reference evidence="10 11" key="2">
    <citation type="submission" date="2016-10" db="EMBL/GenBank/DDBJ databases">
        <authorList>
            <person name="de Groot N.N."/>
        </authorList>
    </citation>
    <scope>NUCLEOTIDE SEQUENCE [LARGE SCALE GENOMIC DNA]</scope>
    <source>
        <strain evidence="10 11">BS2772</strain>
    </source>
</reference>
<evidence type="ECO:0000259" key="8">
    <source>
        <dbReference type="PROSITE" id="PS52053"/>
    </source>
</evidence>
<dbReference type="PROSITE" id="PS52053">
    <property type="entry name" value="NEL"/>
    <property type="match status" value="1"/>
</dbReference>
<gene>
    <name evidence="9" type="ORF">PSAN_38560</name>
    <name evidence="10" type="ORF">SAMN04490179_3295</name>
</gene>
<dbReference type="GO" id="GO:0005576">
    <property type="term" value="C:extracellular region"/>
    <property type="evidence" value="ECO:0007669"/>
    <property type="project" value="UniProtKB-UniRule"/>
</dbReference>
<accession>A0A1G9ZTD6</accession>
<dbReference type="InterPro" id="IPR029487">
    <property type="entry name" value="NEL_dom"/>
</dbReference>
<dbReference type="InterPro" id="IPR032675">
    <property type="entry name" value="LRR_dom_sf"/>
</dbReference>
<feature type="region of interest" description="Disordered" evidence="7">
    <location>
        <begin position="2063"/>
        <end position="2091"/>
    </location>
</feature>
<dbReference type="Proteomes" id="UP000748067">
    <property type="component" value="Unassembled WGS sequence"/>
</dbReference>
<evidence type="ECO:0000256" key="3">
    <source>
        <dbReference type="ARBA" id="ARBA00022614"/>
    </source>
</evidence>
<dbReference type="PROSITE" id="PS51450">
    <property type="entry name" value="LRR"/>
    <property type="match status" value="1"/>
</dbReference>
<keyword evidence="6" id="KW-0808">Transferase</keyword>
<keyword evidence="6" id="KW-0833">Ubl conjugation pathway</keyword>
<evidence type="ECO:0000256" key="6">
    <source>
        <dbReference type="PROSITE-ProRule" id="PRU01398"/>
    </source>
</evidence>
<evidence type="ECO:0000313" key="10">
    <source>
        <dbReference type="EMBL" id="SDN24460.1"/>
    </source>
</evidence>
<evidence type="ECO:0000256" key="1">
    <source>
        <dbReference type="ARBA" id="ARBA00000900"/>
    </source>
</evidence>
<dbReference type="GO" id="GO:0005737">
    <property type="term" value="C:cytoplasm"/>
    <property type="evidence" value="ECO:0007669"/>
    <property type="project" value="TreeGrafter"/>
</dbReference>
<keyword evidence="6" id="KW-0832">Ubl conjugation</keyword>
<comment type="catalytic activity">
    <reaction evidence="1">
        <text>S-ubiquitinyl-[E2 ubiquitin-conjugating enzyme]-L-cysteine + [acceptor protein]-L-lysine = [E2 ubiquitin-conjugating enzyme]-L-cysteine + N(6)-ubiquitinyl-[acceptor protein]-L-lysine.</text>
        <dbReference type="EC" id="2.3.2.27"/>
    </reaction>
</comment>
<dbReference type="GO" id="GO:0016874">
    <property type="term" value="F:ligase activity"/>
    <property type="evidence" value="ECO:0007669"/>
    <property type="project" value="UniProtKB-KW"/>
</dbReference>
<dbReference type="InterPro" id="IPR001611">
    <property type="entry name" value="Leu-rich_rpt"/>
</dbReference>
<keyword evidence="6" id="KW-0964">Secreted</keyword>
<feature type="region of interest" description="Disordered" evidence="7">
    <location>
        <begin position="2394"/>
        <end position="2421"/>
    </location>
</feature>
<evidence type="ECO:0000256" key="4">
    <source>
        <dbReference type="ARBA" id="ARBA00022737"/>
    </source>
</evidence>
<feature type="compositionally biased region" description="Pro residues" evidence="7">
    <location>
        <begin position="2410"/>
        <end position="2421"/>
    </location>
</feature>
<evidence type="ECO:0000313" key="12">
    <source>
        <dbReference type="Proteomes" id="UP000748067"/>
    </source>
</evidence>
<reference evidence="9 12" key="1">
    <citation type="submission" date="2015-01" db="EMBL/GenBank/DDBJ databases">
        <title>Genome Sequence of Pseudomonas antarctica CMS 35.</title>
        <authorList>
            <person name="Voget S."/>
            <person name="Chow J."/>
            <person name="Daniel R."/>
            <person name="Streit W."/>
        </authorList>
    </citation>
    <scope>NUCLEOTIDE SEQUENCE [LARGE SCALE GENOMIC DNA]</scope>
    <source>
        <strain evidence="9 12">CMS 35</strain>
    </source>
</reference>
<dbReference type="OrthoDB" id="1467561at2"/>
<proteinExistence type="inferred from homology"/>
<dbReference type="SMART" id="SM00364">
    <property type="entry name" value="LRR_BAC"/>
    <property type="match status" value="5"/>
</dbReference>
<comment type="PTM">
    <text evidence="6">Ubiquitinated in the presence of host E1 ubiquitin-activating enzyme, E2 ubiquitin-conjugating enzyme and ubiquitin.</text>
</comment>
<dbReference type="InterPro" id="IPR050216">
    <property type="entry name" value="LRR_domain-containing"/>
</dbReference>
<keyword evidence="10" id="KW-0436">Ligase</keyword>
<dbReference type="EMBL" id="LT629704">
    <property type="protein sequence ID" value="SDN24460.1"/>
    <property type="molecule type" value="Genomic_DNA"/>
</dbReference>
<keyword evidence="12" id="KW-1185">Reference proteome</keyword>
<dbReference type="InterPro" id="IPR003591">
    <property type="entry name" value="Leu-rich_rpt_typical-subtyp"/>
</dbReference>
<keyword evidence="3" id="KW-0433">Leucine-rich repeat</keyword>
<feature type="compositionally biased region" description="Acidic residues" evidence="7">
    <location>
        <begin position="2066"/>
        <end position="2086"/>
    </location>
</feature>
<feature type="domain" description="NEL" evidence="8">
    <location>
        <begin position="2111"/>
        <end position="2410"/>
    </location>
</feature>
<keyword evidence="6" id="KW-1035">Host cytoplasm</keyword>
<dbReference type="EC" id="2.3.2.27" evidence="2"/>
<feature type="active site" description="Glycyl thioester intermediate" evidence="6">
    <location>
        <position position="2198"/>
    </location>
</feature>
<dbReference type="GO" id="GO:0016567">
    <property type="term" value="P:protein ubiquitination"/>
    <property type="evidence" value="ECO:0007669"/>
    <property type="project" value="InterPro"/>
</dbReference>
<dbReference type="Pfam" id="PF14496">
    <property type="entry name" value="NEL"/>
    <property type="match status" value="1"/>
</dbReference>
<evidence type="ECO:0000256" key="7">
    <source>
        <dbReference type="SAM" id="MobiDB-lite"/>
    </source>
</evidence>
<dbReference type="PANTHER" id="PTHR48051:SF1">
    <property type="entry name" value="RAS SUPPRESSOR PROTEIN 1"/>
    <property type="match status" value="1"/>
</dbReference>
<dbReference type="InterPro" id="IPR046673">
    <property type="entry name" value="ToxA_N"/>
</dbReference>
<dbReference type="Pfam" id="PF20178">
    <property type="entry name" value="ToxA_N"/>
    <property type="match status" value="1"/>
</dbReference>
<evidence type="ECO:0000313" key="9">
    <source>
        <dbReference type="EMBL" id="KAF2411412.1"/>
    </source>
</evidence>
<evidence type="ECO:0000313" key="11">
    <source>
        <dbReference type="Proteomes" id="UP000182470"/>
    </source>
</evidence>
<comment type="similarity">
    <text evidence="6">Belongs to the LRR-containing bacterial E3 ligase family.</text>
</comment>
<dbReference type="GO" id="GO:0061630">
    <property type="term" value="F:ubiquitin protein ligase activity"/>
    <property type="evidence" value="ECO:0007669"/>
    <property type="project" value="UniProtKB-EC"/>
</dbReference>
<dbReference type="RefSeq" id="WP_083358035.1">
    <property type="nucleotide sequence ID" value="NZ_JXDI01000001.1"/>
</dbReference>
<dbReference type="Gene3D" id="1.20.58.360">
    <property type="entry name" value="Shigella T3SS effector IpaH defines"/>
    <property type="match status" value="1"/>
</dbReference>
<dbReference type="Proteomes" id="UP000182470">
    <property type="component" value="Chromosome I"/>
</dbReference>